<dbReference type="InterPro" id="IPR057939">
    <property type="entry name" value="TRF2_HOY1_PH"/>
</dbReference>
<keyword evidence="4" id="KW-1185">Reference proteome</keyword>
<reference evidence="4" key="1">
    <citation type="journal article" date="2016" name="Nature">
        <title>The genome of the seagrass Zostera marina reveals angiosperm adaptation to the sea.</title>
        <authorList>
            <person name="Olsen J.L."/>
            <person name="Rouze P."/>
            <person name="Verhelst B."/>
            <person name="Lin Y.-C."/>
            <person name="Bayer T."/>
            <person name="Collen J."/>
            <person name="Dattolo E."/>
            <person name="De Paoli E."/>
            <person name="Dittami S."/>
            <person name="Maumus F."/>
            <person name="Michel G."/>
            <person name="Kersting A."/>
            <person name="Lauritano C."/>
            <person name="Lohaus R."/>
            <person name="Toepel M."/>
            <person name="Tonon T."/>
            <person name="Vanneste K."/>
            <person name="Amirebrahimi M."/>
            <person name="Brakel J."/>
            <person name="Bostroem C."/>
            <person name="Chovatia M."/>
            <person name="Grimwood J."/>
            <person name="Jenkins J.W."/>
            <person name="Jueterbock A."/>
            <person name="Mraz A."/>
            <person name="Stam W.T."/>
            <person name="Tice H."/>
            <person name="Bornberg-Bauer E."/>
            <person name="Green P.J."/>
            <person name="Pearson G.A."/>
            <person name="Procaccini G."/>
            <person name="Duarte C.M."/>
            <person name="Schmutz J."/>
            <person name="Reusch T.B.H."/>
            <person name="Van de Peer Y."/>
        </authorList>
    </citation>
    <scope>NUCLEOTIDE SEQUENCE [LARGE SCALE GENOMIC DNA]</scope>
    <source>
        <strain evidence="4">cv. Finnish</strain>
    </source>
</reference>
<accession>A0A0K9PWK4</accession>
<name>A0A0K9PWK4_ZOSMR</name>
<dbReference type="Pfam" id="PF24818">
    <property type="entry name" value="PH_TRF2_HOY1"/>
    <property type="match status" value="1"/>
</dbReference>
<evidence type="ECO:0000259" key="2">
    <source>
        <dbReference type="Pfam" id="PF24818"/>
    </source>
</evidence>
<feature type="region of interest" description="Disordered" evidence="1">
    <location>
        <begin position="355"/>
        <end position="384"/>
    </location>
</feature>
<dbReference type="OMA" id="KFAVPCQ"/>
<dbReference type="OrthoDB" id="1516808at2759"/>
<feature type="compositionally biased region" description="Polar residues" evidence="1">
    <location>
        <begin position="358"/>
        <end position="371"/>
    </location>
</feature>
<organism evidence="3 4">
    <name type="scientific">Zostera marina</name>
    <name type="common">Eelgrass</name>
    <dbReference type="NCBI Taxonomy" id="29655"/>
    <lineage>
        <taxon>Eukaryota</taxon>
        <taxon>Viridiplantae</taxon>
        <taxon>Streptophyta</taxon>
        <taxon>Embryophyta</taxon>
        <taxon>Tracheophyta</taxon>
        <taxon>Spermatophyta</taxon>
        <taxon>Magnoliopsida</taxon>
        <taxon>Liliopsida</taxon>
        <taxon>Zosteraceae</taxon>
        <taxon>Zostera</taxon>
    </lineage>
</organism>
<proteinExistence type="predicted"/>
<dbReference type="PANTHER" id="PTHR33494">
    <property type="entry name" value="OS02G0793800 PROTEIN"/>
    <property type="match status" value="1"/>
</dbReference>
<evidence type="ECO:0000313" key="4">
    <source>
        <dbReference type="Proteomes" id="UP000036987"/>
    </source>
</evidence>
<feature type="region of interest" description="Disordered" evidence="1">
    <location>
        <begin position="1"/>
        <end position="24"/>
    </location>
</feature>
<feature type="compositionally biased region" description="Basic and acidic residues" evidence="1">
    <location>
        <begin position="12"/>
        <end position="24"/>
    </location>
</feature>
<feature type="compositionally biased region" description="Basic and acidic residues" evidence="1">
    <location>
        <begin position="372"/>
        <end position="381"/>
    </location>
</feature>
<evidence type="ECO:0000256" key="1">
    <source>
        <dbReference type="SAM" id="MobiDB-lite"/>
    </source>
</evidence>
<dbReference type="AlphaFoldDB" id="A0A0K9PWK4"/>
<protein>
    <recommendedName>
        <fullName evidence="2">TRF2/HOY1 PH-like domain-containing protein</fullName>
    </recommendedName>
</protein>
<dbReference type="STRING" id="29655.A0A0K9PWK4"/>
<comment type="caution">
    <text evidence="3">The sequence shown here is derived from an EMBL/GenBank/DDBJ whole genome shotgun (WGS) entry which is preliminary data.</text>
</comment>
<feature type="domain" description="TRF2/HOY1 PH-like" evidence="2">
    <location>
        <begin position="144"/>
        <end position="261"/>
    </location>
</feature>
<gene>
    <name evidence="3" type="ORF">ZOSMA_14G01660</name>
</gene>
<dbReference type="Proteomes" id="UP000036987">
    <property type="component" value="Unassembled WGS sequence"/>
</dbReference>
<feature type="compositionally biased region" description="Basic and acidic residues" evidence="1">
    <location>
        <begin position="487"/>
        <end position="497"/>
    </location>
</feature>
<feature type="region of interest" description="Disordered" evidence="1">
    <location>
        <begin position="116"/>
        <end position="137"/>
    </location>
</feature>
<feature type="region of interest" description="Disordered" evidence="1">
    <location>
        <begin position="37"/>
        <end position="82"/>
    </location>
</feature>
<dbReference type="PANTHER" id="PTHR33494:SF1">
    <property type="entry name" value="C2H2-TYPE DOMAIN-CONTAINING PROTEIN-RELATED"/>
    <property type="match status" value="1"/>
</dbReference>
<feature type="region of interest" description="Disordered" evidence="1">
    <location>
        <begin position="478"/>
        <end position="497"/>
    </location>
</feature>
<evidence type="ECO:0000313" key="3">
    <source>
        <dbReference type="EMBL" id="KMZ73401.1"/>
    </source>
</evidence>
<dbReference type="EMBL" id="LFYR01000585">
    <property type="protein sequence ID" value="KMZ73401.1"/>
    <property type="molecule type" value="Genomic_DNA"/>
</dbReference>
<sequence>MFTVSDPLFKGKSSEKMETEADDLRSVKLEIEDSLEEECGPLHKRSKQYPQDSPGQWKMNPGAATVSSQNAGQYNPLDEPSPLGLRLRKSPSLLELIQMKISLANAAATSSCITDSEDLETRKKKDRKWNSTGSGTTDKLKASNFPASILRIGTWERVSRYEGDLVAKCYFAKHKLVWEVLDGGLKSKIEIQWSDITALKASCTENKPGTLDIVVARQPLFFKETNPQPRKHTLWQATTDFTCGQASIHKRHFLQCAPGILSKHFEKLVQCDMRLYSLSQKPDVVLESPYFDDRSSVFDDQEEPKGHVFDLINDYGPGFSGFRDIGSTCSPSPTSSRSDARETHCTMLKDSALIDAPSPSSVMDTRSNENNTKSEHKENKDVSSNWDQFKVAGLNSSMSMNDLVSHIGNCISGKIPSTANQKEDEDTLNEITQYLLGDSHTCTASDEKLLMSRVNSLCCLLQKDPVASVQTLQINKDNVGGGNSTDDENKHTIDRKPSLNVNDASLWKQPSLPRIESLGDLLLNLPRIASLPQFLFNISEDAEYKSG</sequence>